<keyword evidence="3" id="KW-1185">Reference proteome</keyword>
<evidence type="ECO:0000313" key="2">
    <source>
        <dbReference type="EMBL" id="CAI0453642.1"/>
    </source>
</evidence>
<organism evidence="2 3">
    <name type="scientific">Linum tenue</name>
    <dbReference type="NCBI Taxonomy" id="586396"/>
    <lineage>
        <taxon>Eukaryota</taxon>
        <taxon>Viridiplantae</taxon>
        <taxon>Streptophyta</taxon>
        <taxon>Embryophyta</taxon>
        <taxon>Tracheophyta</taxon>
        <taxon>Spermatophyta</taxon>
        <taxon>Magnoliopsida</taxon>
        <taxon>eudicotyledons</taxon>
        <taxon>Gunneridae</taxon>
        <taxon>Pentapetalae</taxon>
        <taxon>rosids</taxon>
        <taxon>fabids</taxon>
        <taxon>Malpighiales</taxon>
        <taxon>Linaceae</taxon>
        <taxon>Linum</taxon>
    </lineage>
</organism>
<proteinExistence type="predicted"/>
<evidence type="ECO:0000256" key="1">
    <source>
        <dbReference type="SAM" id="MobiDB-lite"/>
    </source>
</evidence>
<dbReference type="AlphaFoldDB" id="A0AAV0N5J1"/>
<sequence>MVALFIRDIDVEVHENRDFIERQIKVAEQGIDSILQWDGAVVLGAELGRASPTSFRHFGSGPVVSGSWQAVVGHRLPQRLPEPELGVVARRSELVAGGRVDEVVVYDAVVSRVEARDEGVVVGESEGRVDRDQTPVGRRSLGHEAVDVRGGRLELVPEPETVGGDHDHDRAGEFGAEPAGSFEGR</sequence>
<evidence type="ECO:0000313" key="3">
    <source>
        <dbReference type="Proteomes" id="UP001154282"/>
    </source>
</evidence>
<feature type="compositionally biased region" description="Basic and acidic residues" evidence="1">
    <location>
        <begin position="163"/>
        <end position="172"/>
    </location>
</feature>
<gene>
    <name evidence="2" type="ORF">LITE_LOCUS31661</name>
</gene>
<feature type="region of interest" description="Disordered" evidence="1">
    <location>
        <begin position="156"/>
        <end position="185"/>
    </location>
</feature>
<name>A0AAV0N5J1_9ROSI</name>
<reference evidence="2" key="1">
    <citation type="submission" date="2022-08" db="EMBL/GenBank/DDBJ databases">
        <authorList>
            <person name="Gutierrez-Valencia J."/>
        </authorList>
    </citation>
    <scope>NUCLEOTIDE SEQUENCE</scope>
</reference>
<protein>
    <submittedName>
        <fullName evidence="2">Uncharacterized protein</fullName>
    </submittedName>
</protein>
<dbReference type="EMBL" id="CAMGYJ010000008">
    <property type="protein sequence ID" value="CAI0453642.1"/>
    <property type="molecule type" value="Genomic_DNA"/>
</dbReference>
<accession>A0AAV0N5J1</accession>
<comment type="caution">
    <text evidence="2">The sequence shown here is derived from an EMBL/GenBank/DDBJ whole genome shotgun (WGS) entry which is preliminary data.</text>
</comment>
<dbReference type="Proteomes" id="UP001154282">
    <property type="component" value="Unassembled WGS sequence"/>
</dbReference>